<sequence length="93" mass="10589">MTYFTARIRARTVHVGYDEQGELITRPMNKVDYVEKVIRLDRILSFTDDHLFVACPHNTVQVWDYEGDLGTVKSYLREAGLLLNGEISTASPA</sequence>
<dbReference type="AlphaFoldDB" id="A0AB34DF28"/>
<gene>
    <name evidence="1" type="ORF">F9L03_25305</name>
</gene>
<comment type="caution">
    <text evidence="1">The sequence shown here is derived from an EMBL/GenBank/DDBJ whole genome shotgun (WGS) entry which is preliminary data.</text>
</comment>
<evidence type="ECO:0000313" key="1">
    <source>
        <dbReference type="EMBL" id="KAB2699471.1"/>
    </source>
</evidence>
<dbReference type="RefSeq" id="WP_094513392.1">
    <property type="nucleotide sequence ID" value="NZ_JBHEEP010000048.1"/>
</dbReference>
<keyword evidence="2" id="KW-1185">Reference proteome</keyword>
<evidence type="ECO:0000313" key="2">
    <source>
        <dbReference type="Proteomes" id="UP000435957"/>
    </source>
</evidence>
<proteinExistence type="predicted"/>
<name>A0AB34DF28_9HYPH</name>
<dbReference type="Proteomes" id="UP000435957">
    <property type="component" value="Unassembled WGS sequence"/>
</dbReference>
<protein>
    <submittedName>
        <fullName evidence="1">Uncharacterized protein</fullName>
    </submittedName>
</protein>
<organism evidence="1 2">
    <name type="scientific">Brucella lupini</name>
    <dbReference type="NCBI Taxonomy" id="255457"/>
    <lineage>
        <taxon>Bacteria</taxon>
        <taxon>Pseudomonadati</taxon>
        <taxon>Pseudomonadota</taxon>
        <taxon>Alphaproteobacteria</taxon>
        <taxon>Hyphomicrobiales</taxon>
        <taxon>Brucellaceae</taxon>
        <taxon>Brucella/Ochrobactrum group</taxon>
        <taxon>Brucella</taxon>
    </lineage>
</organism>
<accession>A0AB34DF28</accession>
<reference evidence="1 2" key="1">
    <citation type="submission" date="2019-09" db="EMBL/GenBank/DDBJ databases">
        <title>Taxonomic organization of the family Brucellaceae based on a phylogenomic approach.</title>
        <authorList>
            <person name="Leclercq S."/>
            <person name="Cloeckaert A."/>
            <person name="Zygmunt M.S."/>
        </authorList>
    </citation>
    <scope>NUCLEOTIDE SEQUENCE [LARGE SCALE GENOMIC DNA]</scope>
    <source>
        <strain evidence="1 2">LUP23</strain>
    </source>
</reference>
<dbReference type="EMBL" id="WBWF01000032">
    <property type="protein sequence ID" value="KAB2699471.1"/>
    <property type="molecule type" value="Genomic_DNA"/>
</dbReference>